<keyword evidence="2" id="KW-0472">Membrane</keyword>
<dbReference type="Proteomes" id="UP000775547">
    <property type="component" value="Unassembled WGS sequence"/>
</dbReference>
<dbReference type="AlphaFoldDB" id="A0A9P7K6V1"/>
<feature type="transmembrane region" description="Helical" evidence="2">
    <location>
        <begin position="122"/>
        <end position="140"/>
    </location>
</feature>
<sequence>MSSPAVPLKSARIAALSIAWAWAIVSSGTGLNALIESHRAQSALKAKAPPPTRLDINVSDATNSGIVLTTGSVLVGVLTYNMVVGMFFPATRDFINRTLRTQGWLLTFHIGSPGTADATNSGIVLTTGSVLVGVLTYNMVVGMFFPATRDFINRTLRTQGWLLTFCSVWLFACAVPFTYIFANRSAIVRAFIGDIELPHSVIEAMQKQGGTSSEYKTMSYLRWVAIFPWITILFTSIAALVLFRASNHVSAAPILVNESVSSVEEKEKATEEREERVEDKA</sequence>
<evidence type="ECO:0000256" key="1">
    <source>
        <dbReference type="SAM" id="MobiDB-lite"/>
    </source>
</evidence>
<comment type="caution">
    <text evidence="3">The sequence shown here is derived from an EMBL/GenBank/DDBJ whole genome shotgun (WGS) entry which is preliminary data.</text>
</comment>
<dbReference type="OrthoDB" id="2560085at2759"/>
<name>A0A9P7K6V1_9AGAR</name>
<keyword evidence="2" id="KW-1133">Transmembrane helix</keyword>
<evidence type="ECO:0000313" key="3">
    <source>
        <dbReference type="EMBL" id="KAG5640571.1"/>
    </source>
</evidence>
<dbReference type="EMBL" id="JABCKV010000634">
    <property type="protein sequence ID" value="KAG5640571.1"/>
    <property type="molecule type" value="Genomic_DNA"/>
</dbReference>
<protein>
    <submittedName>
        <fullName evidence="3">Uncharacterized protein</fullName>
    </submittedName>
</protein>
<gene>
    <name evidence="3" type="ORF">DXG03_008058</name>
</gene>
<feature type="compositionally biased region" description="Basic and acidic residues" evidence="1">
    <location>
        <begin position="263"/>
        <end position="281"/>
    </location>
</feature>
<accession>A0A9P7K6V1</accession>
<evidence type="ECO:0000313" key="4">
    <source>
        <dbReference type="Proteomes" id="UP000775547"/>
    </source>
</evidence>
<feature type="transmembrane region" description="Helical" evidence="2">
    <location>
        <begin position="220"/>
        <end position="243"/>
    </location>
</feature>
<feature type="transmembrane region" description="Helical" evidence="2">
    <location>
        <begin position="160"/>
        <end position="182"/>
    </location>
</feature>
<feature type="region of interest" description="Disordered" evidence="1">
    <location>
        <begin position="261"/>
        <end position="281"/>
    </location>
</feature>
<organism evidence="3 4">
    <name type="scientific">Asterophora parasitica</name>
    <dbReference type="NCBI Taxonomy" id="117018"/>
    <lineage>
        <taxon>Eukaryota</taxon>
        <taxon>Fungi</taxon>
        <taxon>Dikarya</taxon>
        <taxon>Basidiomycota</taxon>
        <taxon>Agaricomycotina</taxon>
        <taxon>Agaricomycetes</taxon>
        <taxon>Agaricomycetidae</taxon>
        <taxon>Agaricales</taxon>
        <taxon>Tricholomatineae</taxon>
        <taxon>Lyophyllaceae</taxon>
        <taxon>Asterophora</taxon>
    </lineage>
</organism>
<keyword evidence="4" id="KW-1185">Reference proteome</keyword>
<reference evidence="3" key="1">
    <citation type="submission" date="2020-07" db="EMBL/GenBank/DDBJ databases">
        <authorList>
            <person name="Nieuwenhuis M."/>
            <person name="Van De Peppel L.J.J."/>
        </authorList>
    </citation>
    <scope>NUCLEOTIDE SEQUENCE</scope>
    <source>
        <strain evidence="3">AP01</strain>
        <tissue evidence="3">Mycelium</tissue>
    </source>
</reference>
<reference evidence="3" key="2">
    <citation type="submission" date="2021-10" db="EMBL/GenBank/DDBJ databases">
        <title>Phylogenomics reveals ancestral predisposition of the termite-cultivated fungus Termitomyces towards a domesticated lifestyle.</title>
        <authorList>
            <person name="Auxier B."/>
            <person name="Grum-Grzhimaylo A."/>
            <person name="Cardenas M.E."/>
            <person name="Lodge J.D."/>
            <person name="Laessoe T."/>
            <person name="Pedersen O."/>
            <person name="Smith M.E."/>
            <person name="Kuyper T.W."/>
            <person name="Franco-Molano E.A."/>
            <person name="Baroni T.J."/>
            <person name="Aanen D.K."/>
        </authorList>
    </citation>
    <scope>NUCLEOTIDE SEQUENCE</scope>
    <source>
        <strain evidence="3">AP01</strain>
        <tissue evidence="3">Mycelium</tissue>
    </source>
</reference>
<feature type="transmembrane region" description="Helical" evidence="2">
    <location>
        <begin position="66"/>
        <end position="90"/>
    </location>
</feature>
<proteinExistence type="predicted"/>
<keyword evidence="2" id="KW-0812">Transmembrane</keyword>
<evidence type="ECO:0000256" key="2">
    <source>
        <dbReference type="SAM" id="Phobius"/>
    </source>
</evidence>